<sequence length="151" mass="17380">MAWWDIWLNKAKKAVSKVTETVSNIYTSIKKTVSTAISKVTEKVEAVKDYVVEEVREKTKKVKEKIEGVERTERRTGVISKIELTDAQINIIKEAEKAGFIDPAEANAYFERDMRGEIIEKDIVEIKQMEHDLIGLKDNKAIMENRIIKQI</sequence>
<comment type="caution">
    <text evidence="1">The sequence shown here is derived from an EMBL/GenBank/DDBJ whole genome shotgun (WGS) entry which is preliminary data.</text>
</comment>
<reference evidence="1" key="1">
    <citation type="journal article" date="2014" name="Front. Microbiol.">
        <title>High frequency of phylogenetically diverse reductive dehalogenase-homologous genes in deep subseafloor sedimentary metagenomes.</title>
        <authorList>
            <person name="Kawai M."/>
            <person name="Futagami T."/>
            <person name="Toyoda A."/>
            <person name="Takaki Y."/>
            <person name="Nishi S."/>
            <person name="Hori S."/>
            <person name="Arai W."/>
            <person name="Tsubouchi T."/>
            <person name="Morono Y."/>
            <person name="Uchiyama I."/>
            <person name="Ito T."/>
            <person name="Fujiyama A."/>
            <person name="Inagaki F."/>
            <person name="Takami H."/>
        </authorList>
    </citation>
    <scope>NUCLEOTIDE SEQUENCE</scope>
    <source>
        <strain evidence="1">Expedition CK06-06</strain>
    </source>
</reference>
<proteinExistence type="predicted"/>
<organism evidence="1">
    <name type="scientific">marine sediment metagenome</name>
    <dbReference type="NCBI Taxonomy" id="412755"/>
    <lineage>
        <taxon>unclassified sequences</taxon>
        <taxon>metagenomes</taxon>
        <taxon>ecological metagenomes</taxon>
    </lineage>
</organism>
<protein>
    <submittedName>
        <fullName evidence="1">Uncharacterized protein</fullName>
    </submittedName>
</protein>
<name>X1K7I1_9ZZZZ</name>
<dbReference type="AlphaFoldDB" id="X1K7I1"/>
<evidence type="ECO:0000313" key="1">
    <source>
        <dbReference type="EMBL" id="GAH78043.1"/>
    </source>
</evidence>
<gene>
    <name evidence="1" type="ORF">S03H2_58874</name>
</gene>
<dbReference type="EMBL" id="BARU01037826">
    <property type="protein sequence ID" value="GAH78043.1"/>
    <property type="molecule type" value="Genomic_DNA"/>
</dbReference>
<accession>X1K7I1</accession>
<dbReference type="Gene3D" id="1.10.287.700">
    <property type="entry name" value="Helix hairpin bin"/>
    <property type="match status" value="1"/>
</dbReference>